<evidence type="ECO:0000313" key="7">
    <source>
        <dbReference type="EMBL" id="HCS93110.1"/>
    </source>
</evidence>
<dbReference type="GO" id="GO:0140359">
    <property type="term" value="F:ABC-type transporter activity"/>
    <property type="evidence" value="ECO:0007669"/>
    <property type="project" value="InterPro"/>
</dbReference>
<feature type="transmembrane region" description="Helical" evidence="5">
    <location>
        <begin position="637"/>
        <end position="657"/>
    </location>
</feature>
<feature type="domain" description="ABC-2 type transporter transmembrane" evidence="6">
    <location>
        <begin position="18"/>
        <end position="168"/>
    </location>
</feature>
<dbReference type="Gene3D" id="3.40.1710.10">
    <property type="entry name" value="abc type-2 transporter like domain"/>
    <property type="match status" value="1"/>
</dbReference>
<evidence type="ECO:0000256" key="4">
    <source>
        <dbReference type="ARBA" id="ARBA00023136"/>
    </source>
</evidence>
<dbReference type="EMBL" id="DQHO01000003">
    <property type="protein sequence ID" value="HCS93110.1"/>
    <property type="molecule type" value="Genomic_DNA"/>
</dbReference>
<feature type="transmembrane region" description="Helical" evidence="5">
    <location>
        <begin position="707"/>
        <end position="728"/>
    </location>
</feature>
<comment type="subcellular location">
    <subcellularLocation>
        <location evidence="1">Membrane</location>
        <topology evidence="1">Multi-pass membrane protein</topology>
    </subcellularLocation>
</comment>
<dbReference type="Pfam" id="PF12698">
    <property type="entry name" value="ABC2_membrane_3"/>
    <property type="match status" value="2"/>
</dbReference>
<feature type="transmembrane region" description="Helical" evidence="5">
    <location>
        <begin position="678"/>
        <end position="701"/>
    </location>
</feature>
<comment type="caution">
    <text evidence="7">The sequence shown here is derived from an EMBL/GenBank/DDBJ whole genome shotgun (WGS) entry which is preliminary data.</text>
</comment>
<dbReference type="PANTHER" id="PTHR43077">
    <property type="entry name" value="TRANSPORT PERMEASE YVFS-RELATED"/>
    <property type="match status" value="1"/>
</dbReference>
<gene>
    <name evidence="7" type="ORF">DIW15_00170</name>
</gene>
<evidence type="ECO:0000256" key="1">
    <source>
        <dbReference type="ARBA" id="ARBA00004141"/>
    </source>
</evidence>
<organism evidence="7 8">
    <name type="scientific">Bavariicoccus seileri</name>
    <dbReference type="NCBI Taxonomy" id="549685"/>
    <lineage>
        <taxon>Bacteria</taxon>
        <taxon>Bacillati</taxon>
        <taxon>Bacillota</taxon>
        <taxon>Bacilli</taxon>
        <taxon>Lactobacillales</taxon>
        <taxon>Enterococcaceae</taxon>
        <taxon>Bavariicoccus</taxon>
    </lineage>
</organism>
<dbReference type="Gene3D" id="1.10.287.950">
    <property type="entry name" value="Methyl-accepting chemotaxis protein"/>
    <property type="match status" value="1"/>
</dbReference>
<evidence type="ECO:0000256" key="3">
    <source>
        <dbReference type="ARBA" id="ARBA00022989"/>
    </source>
</evidence>
<dbReference type="InterPro" id="IPR017501">
    <property type="entry name" value="Phage_infect_YhgE_C"/>
</dbReference>
<evidence type="ECO:0000259" key="6">
    <source>
        <dbReference type="Pfam" id="PF12698"/>
    </source>
</evidence>
<keyword evidence="2 5" id="KW-0812">Transmembrane</keyword>
<dbReference type="NCBIfam" id="TIGR03057">
    <property type="entry name" value="xxxLxxG_by_4"/>
    <property type="match status" value="9"/>
</dbReference>
<sequence>MIKKEFLKIWHNKMLVATLLAISIVPILYAGVFLKSVWDPYGNTSQLPVAVVNNDQSVSFNDQELNVGKEVIDNLENNDKLNWQFVDGQTAKDGLKKHDYYMVVTIPEDFSKNAATVLDADPEKMDLTYETNPGANFISEIIGDSAVKQLKAEVGESVTKAYTTAIFASIQKIGSGMEQAADGASQLDDGSKKLNSGLTELDGKIPTLANGVNQLTSGSGQLSEGVSQYTTGVSGVNAGAQQLNGGLTQLADKVSVLGSSAQNLNAGTTQLRDGLAEMNNNIPAEDYAGLANRLDQSASGLEQMASVVNSIPDSQLDQLGNITGEVAALKTGLESVGTDIKAAGDAMPDAIQTTTSIAANAGATAAVKANAEANAEYKQQVLNIINNSGIDADQAKNLTDQVNGISADIDPDAVANAIAQEVAANNDTIGSDVKGHLENAGGTLKAMAGTKIPDISQDQINTLKGLKSQVASMSGNIAELKQLETVLTGMGAVKEALNTKLVPGANQLVAGTNQLAQSAPQLVSGVSQLENGSQTLASGTNQLNNSSNQLTSGATQLNNGLNQLGEQVPALASGVRQLDTGSKTLADGTTDLATSLTSGAEDVTSMKLTDKNASMVANPDETIKSQYSNVPNYGHALAPYFMSVSLFVGSILFNFAYPIRKIADRKNATATKWFFSKFVVAAITATAMAMIIGGVMQLIGLTVVNPVQYYLTLLATAWFFMYMTMVLAMSFDNPGRFISIILLVLQLGASGGVFPMEITGHFYNVLHPFMPMTYTINGLRQSISNGLGNGTWVQAMMFLIIGIVVLISLLYLAMTILFKRGSANYSQLNDNQKLLDDHYDFDKAKYTLW</sequence>
<accession>A0A3D4S2Y3</accession>
<dbReference type="GO" id="GO:0016020">
    <property type="term" value="C:membrane"/>
    <property type="evidence" value="ECO:0007669"/>
    <property type="project" value="UniProtKB-SubCell"/>
</dbReference>
<dbReference type="InterPro" id="IPR013525">
    <property type="entry name" value="ABC2_TM"/>
</dbReference>
<dbReference type="SUPFAM" id="SSF58104">
    <property type="entry name" value="Methyl-accepting chemotaxis protein (MCP) signaling domain"/>
    <property type="match status" value="1"/>
</dbReference>
<dbReference type="InterPro" id="IPR023908">
    <property type="entry name" value="xxxLxxG_rpt"/>
</dbReference>
<feature type="transmembrane region" description="Helical" evidence="5">
    <location>
        <begin position="740"/>
        <end position="763"/>
    </location>
</feature>
<feature type="transmembrane region" description="Helical" evidence="5">
    <location>
        <begin position="795"/>
        <end position="818"/>
    </location>
</feature>
<protein>
    <submittedName>
        <fullName evidence="7">YhgE/Pip domain-containing protein</fullName>
    </submittedName>
</protein>
<keyword evidence="4 5" id="KW-0472">Membrane</keyword>
<evidence type="ECO:0000256" key="5">
    <source>
        <dbReference type="SAM" id="Phobius"/>
    </source>
</evidence>
<feature type="domain" description="ABC-2 type transporter transmembrane" evidence="6">
    <location>
        <begin position="517"/>
        <end position="811"/>
    </location>
</feature>
<name>A0A3D4S2Y3_9ENTE</name>
<dbReference type="NCBIfam" id="TIGR03061">
    <property type="entry name" value="pip_yhgE_Nterm"/>
    <property type="match status" value="1"/>
</dbReference>
<reference evidence="7 8" key="1">
    <citation type="journal article" date="2018" name="Nat. Biotechnol.">
        <title>A standardized bacterial taxonomy based on genome phylogeny substantially revises the tree of life.</title>
        <authorList>
            <person name="Parks D.H."/>
            <person name="Chuvochina M."/>
            <person name="Waite D.W."/>
            <person name="Rinke C."/>
            <person name="Skarshewski A."/>
            <person name="Chaumeil P.A."/>
            <person name="Hugenholtz P."/>
        </authorList>
    </citation>
    <scope>NUCLEOTIDE SEQUENCE [LARGE SCALE GENOMIC DNA]</scope>
    <source>
        <strain evidence="7">UBA11306</strain>
    </source>
</reference>
<dbReference type="STRING" id="1121105.GCA_000421665_01898"/>
<dbReference type="Proteomes" id="UP000262195">
    <property type="component" value="Unassembled WGS sequence"/>
</dbReference>
<evidence type="ECO:0000256" key="2">
    <source>
        <dbReference type="ARBA" id="ARBA00022692"/>
    </source>
</evidence>
<dbReference type="InterPro" id="IPR017500">
    <property type="entry name" value="Phage_infect_YhgE_N"/>
</dbReference>
<proteinExistence type="predicted"/>
<dbReference type="PANTHER" id="PTHR43077:SF5">
    <property type="entry name" value="PHAGE INFECTION PROTEIN"/>
    <property type="match status" value="1"/>
</dbReference>
<keyword evidence="3 5" id="KW-1133">Transmembrane helix</keyword>
<dbReference type="InterPro" id="IPR051328">
    <property type="entry name" value="T7SS_ABC-Transporter"/>
</dbReference>
<dbReference type="AlphaFoldDB" id="A0A3D4S2Y3"/>
<dbReference type="NCBIfam" id="TIGR03062">
    <property type="entry name" value="pip_yhgE_Cterm"/>
    <property type="match status" value="1"/>
</dbReference>
<evidence type="ECO:0000313" key="8">
    <source>
        <dbReference type="Proteomes" id="UP000262195"/>
    </source>
</evidence>